<feature type="region of interest" description="Disordered" evidence="1">
    <location>
        <begin position="1"/>
        <end position="20"/>
    </location>
</feature>
<gene>
    <name evidence="2" type="ORF">GQR91_16005</name>
</gene>
<dbReference type="AlphaFoldDB" id="A0A6N8LXD3"/>
<dbReference type="Proteomes" id="UP000436801">
    <property type="component" value="Unassembled WGS sequence"/>
</dbReference>
<protein>
    <recommendedName>
        <fullName evidence="4">Toxic anion resistance protein (TelA)</fullName>
    </recommendedName>
</protein>
<evidence type="ECO:0000256" key="1">
    <source>
        <dbReference type="SAM" id="MobiDB-lite"/>
    </source>
</evidence>
<comment type="caution">
    <text evidence="2">The sequence shown here is derived from an EMBL/GenBank/DDBJ whole genome shotgun (WGS) entry which is preliminary data.</text>
</comment>
<name>A0A6N8LXD3_9SPHN</name>
<organism evidence="2 3">
    <name type="scientific">Sphingomonas carotinifaciens</name>
    <dbReference type="NCBI Taxonomy" id="1166323"/>
    <lineage>
        <taxon>Bacteria</taxon>
        <taxon>Pseudomonadati</taxon>
        <taxon>Pseudomonadota</taxon>
        <taxon>Alphaproteobacteria</taxon>
        <taxon>Sphingomonadales</taxon>
        <taxon>Sphingomonadaceae</taxon>
        <taxon>Sphingomonas</taxon>
    </lineage>
</organism>
<evidence type="ECO:0008006" key="4">
    <source>
        <dbReference type="Google" id="ProtNLM"/>
    </source>
</evidence>
<accession>A0A6N8LXD3</accession>
<reference evidence="2 3" key="1">
    <citation type="submission" date="2019-12" db="EMBL/GenBank/DDBJ databases">
        <authorList>
            <person name="Zheng J."/>
        </authorList>
    </citation>
    <scope>NUCLEOTIDE SEQUENCE [LARGE SCALE GENOMIC DNA]</scope>
    <source>
        <strain evidence="2 3">DSM 27347</strain>
    </source>
</reference>
<dbReference type="InterPro" id="IPR008863">
    <property type="entry name" value="Toxic_anion-R_TelA"/>
</dbReference>
<proteinExistence type="predicted"/>
<sequence length="308" mass="33182">MMLSPPADSPETALAPLDPDRRRMVQGRVREALRQWLAADDDALLALLGRLGRDEIAHAAEQSRRLPQSTTPAAAEADTILTRLRTEVEALATPPAPPRQSFADRLFGRPPPPVPTVDSGTLLTDLLADLERQRDALLREAITLRGHRERLVAADHRLEEAGQFLRLAEQAVEAAAREIAVDNPPRADLLRTRAGATVQERLRDVLTQLIVTRQGWMTLDILLDGHEALGAAIGRAGQTMMAALRTALAARAALAEGQRMTAQATALDRTAQAAAGSDRASATRALDDAVEQMRHALAAATTGFADAR</sequence>
<evidence type="ECO:0000313" key="2">
    <source>
        <dbReference type="EMBL" id="MWC45124.1"/>
    </source>
</evidence>
<dbReference type="EMBL" id="WSUT01000005">
    <property type="protein sequence ID" value="MWC45124.1"/>
    <property type="molecule type" value="Genomic_DNA"/>
</dbReference>
<dbReference type="Pfam" id="PF05816">
    <property type="entry name" value="TelA"/>
    <property type="match status" value="1"/>
</dbReference>
<dbReference type="OrthoDB" id="7499793at2"/>
<evidence type="ECO:0000313" key="3">
    <source>
        <dbReference type="Proteomes" id="UP000436801"/>
    </source>
</evidence>